<accession>M7PRK1</accession>
<evidence type="ECO:0000256" key="1">
    <source>
        <dbReference type="ARBA" id="ARBA00022490"/>
    </source>
</evidence>
<feature type="domain" description="N-end rule aminoacyl transferase C-terminal" evidence="6">
    <location>
        <begin position="101"/>
        <end position="222"/>
    </location>
</feature>
<evidence type="ECO:0000313" key="8">
    <source>
        <dbReference type="Proteomes" id="UP000012019"/>
    </source>
</evidence>
<dbReference type="InterPro" id="IPR030700">
    <property type="entry name" value="N-end_Aminoacyl_Trfase"/>
</dbReference>
<dbReference type="GO" id="GO:0008914">
    <property type="term" value="F:leucyl-tRNA--protein transferase activity"/>
    <property type="evidence" value="ECO:0007669"/>
    <property type="project" value="UniProtKB-UniRule"/>
</dbReference>
<dbReference type="GO" id="GO:0004057">
    <property type="term" value="F:arginyl-tRNA--protein transferase activity"/>
    <property type="evidence" value="ECO:0007669"/>
    <property type="project" value="InterPro"/>
</dbReference>
<organism evidence="7 8">
    <name type="scientific">Methylophaga lonarensis MPL</name>
    <dbReference type="NCBI Taxonomy" id="1286106"/>
    <lineage>
        <taxon>Bacteria</taxon>
        <taxon>Pseudomonadati</taxon>
        <taxon>Pseudomonadota</taxon>
        <taxon>Gammaproteobacteria</taxon>
        <taxon>Thiotrichales</taxon>
        <taxon>Piscirickettsiaceae</taxon>
        <taxon>Methylophaga</taxon>
    </lineage>
</organism>
<dbReference type="Gene3D" id="3.40.630.30">
    <property type="match status" value="1"/>
</dbReference>
<protein>
    <recommendedName>
        <fullName evidence="4">Aspartate/glutamate leucyltransferase</fullName>
        <ecNumber evidence="4">2.3.2.29</ecNumber>
    </recommendedName>
</protein>
<dbReference type="Pfam" id="PF04376">
    <property type="entry name" value="ATE_N"/>
    <property type="match status" value="1"/>
</dbReference>
<dbReference type="NCBIfam" id="NF002341">
    <property type="entry name" value="PRK01305.1-1"/>
    <property type="match status" value="1"/>
</dbReference>
<comment type="function">
    <text evidence="4">Functions in the N-end rule pathway of protein degradation where it conjugates Leu from its aminoacyl-tRNA to the N-termini of proteins containing an N-terminal aspartate or glutamate.</text>
</comment>
<dbReference type="eggNOG" id="COG2935">
    <property type="taxonomic scope" value="Bacteria"/>
</dbReference>
<dbReference type="HAMAP" id="MF_00689">
    <property type="entry name" value="Bpt"/>
    <property type="match status" value="1"/>
</dbReference>
<evidence type="ECO:0000256" key="3">
    <source>
        <dbReference type="ARBA" id="ARBA00023315"/>
    </source>
</evidence>
<dbReference type="NCBIfam" id="NF002346">
    <property type="entry name" value="PRK01305.2-3"/>
    <property type="match status" value="1"/>
</dbReference>
<dbReference type="OrthoDB" id="9782022at2"/>
<evidence type="ECO:0000259" key="5">
    <source>
        <dbReference type="Pfam" id="PF04376"/>
    </source>
</evidence>
<dbReference type="EC" id="2.3.2.29" evidence="4"/>
<comment type="catalytic activity">
    <reaction evidence="4">
        <text>N-terminal L-glutamyl-[protein] + L-leucyl-tRNA(Leu) = N-terminal L-leucyl-L-glutamyl-[protein] + tRNA(Leu) + H(+)</text>
        <dbReference type="Rhea" id="RHEA:50412"/>
        <dbReference type="Rhea" id="RHEA-COMP:9613"/>
        <dbReference type="Rhea" id="RHEA-COMP:9622"/>
        <dbReference type="Rhea" id="RHEA-COMP:12664"/>
        <dbReference type="Rhea" id="RHEA-COMP:12668"/>
        <dbReference type="ChEBI" id="CHEBI:15378"/>
        <dbReference type="ChEBI" id="CHEBI:64721"/>
        <dbReference type="ChEBI" id="CHEBI:78442"/>
        <dbReference type="ChEBI" id="CHEBI:78494"/>
        <dbReference type="ChEBI" id="CHEBI:133041"/>
        <dbReference type="EC" id="2.3.2.29"/>
    </reaction>
</comment>
<keyword evidence="3 4" id="KW-0012">Acyltransferase</keyword>
<evidence type="ECO:0000259" key="6">
    <source>
        <dbReference type="Pfam" id="PF04377"/>
    </source>
</evidence>
<dbReference type="AlphaFoldDB" id="M7PRK1"/>
<comment type="caution">
    <text evidence="7">The sequence shown here is derived from an EMBL/GenBank/DDBJ whole genome shotgun (WGS) entry which is preliminary data.</text>
</comment>
<dbReference type="InterPro" id="IPR007471">
    <property type="entry name" value="N-end_Aminoacyl_Trfase_N"/>
</dbReference>
<dbReference type="STRING" id="1286106.MPL1_07104"/>
<evidence type="ECO:0000256" key="2">
    <source>
        <dbReference type="ARBA" id="ARBA00022679"/>
    </source>
</evidence>
<comment type="similarity">
    <text evidence="4">Belongs to the R-transferase family. Bpt subfamily.</text>
</comment>
<gene>
    <name evidence="4" type="primary">bpt</name>
    <name evidence="7" type="ORF">MPL1_07104</name>
</gene>
<keyword evidence="2 4" id="KW-0808">Transferase</keyword>
<keyword evidence="1 4" id="KW-0963">Cytoplasm</keyword>
<sequence length="233" mass="27250">MSLDFYQDRPHPCSYLEDRLARNIFPDPGKPVSNALYSQLIQHGFRRSGDHVYRPHCPACQACVPVRIDLNAFQASRNQRRCLNRNADITVHIRPAAFIEEHFELYQRYQNIRHPGAGMDNPTEQSYRQFLTSHWSDTAFVEFRLKDQLVAVAVTDFVADAASAFYTFYDPEMPRRSLGTLAILKQIELARQQKLSWLYLGYWIEASSKMRYKNRFSGLQYLQGQWQSADKKF</sequence>
<dbReference type="GO" id="GO:0005737">
    <property type="term" value="C:cytoplasm"/>
    <property type="evidence" value="ECO:0007669"/>
    <property type="project" value="UniProtKB-SubCell"/>
</dbReference>
<dbReference type="Proteomes" id="UP000012019">
    <property type="component" value="Unassembled WGS sequence"/>
</dbReference>
<dbReference type="SUPFAM" id="SSF55729">
    <property type="entry name" value="Acyl-CoA N-acyltransferases (Nat)"/>
    <property type="match status" value="1"/>
</dbReference>
<dbReference type="InterPro" id="IPR016181">
    <property type="entry name" value="Acyl_CoA_acyltransferase"/>
</dbReference>
<evidence type="ECO:0000256" key="4">
    <source>
        <dbReference type="HAMAP-Rule" id="MF_00689"/>
    </source>
</evidence>
<proteinExistence type="inferred from homology"/>
<dbReference type="PIRSF" id="PIRSF037208">
    <property type="entry name" value="ATE_pro_prd"/>
    <property type="match status" value="1"/>
</dbReference>
<dbReference type="InterPro" id="IPR017138">
    <property type="entry name" value="Asp_Glu_LeuTrfase"/>
</dbReference>
<feature type="domain" description="N-end aminoacyl transferase N-terminal" evidence="5">
    <location>
        <begin position="11"/>
        <end position="81"/>
    </location>
</feature>
<evidence type="ECO:0000313" key="7">
    <source>
        <dbReference type="EMBL" id="EMR13069.1"/>
    </source>
</evidence>
<dbReference type="PANTHER" id="PTHR21367:SF1">
    <property type="entry name" value="ARGINYL-TRNA--PROTEIN TRANSFERASE 1"/>
    <property type="match status" value="1"/>
</dbReference>
<name>M7PRK1_9GAMM</name>
<dbReference type="PANTHER" id="PTHR21367">
    <property type="entry name" value="ARGININE-TRNA-PROTEIN TRANSFERASE 1"/>
    <property type="match status" value="1"/>
</dbReference>
<comment type="subcellular location">
    <subcellularLocation>
        <location evidence="4">Cytoplasm</location>
    </subcellularLocation>
</comment>
<dbReference type="EMBL" id="APHR01000035">
    <property type="protein sequence ID" value="EMR13069.1"/>
    <property type="molecule type" value="Genomic_DNA"/>
</dbReference>
<dbReference type="PATRIC" id="fig|1286106.3.peg.1426"/>
<keyword evidence="8" id="KW-1185">Reference proteome</keyword>
<dbReference type="GO" id="GO:0071596">
    <property type="term" value="P:ubiquitin-dependent protein catabolic process via the N-end rule pathway"/>
    <property type="evidence" value="ECO:0007669"/>
    <property type="project" value="InterPro"/>
</dbReference>
<dbReference type="InterPro" id="IPR007472">
    <property type="entry name" value="N-end_Aminoacyl_Trfase_C"/>
</dbReference>
<dbReference type="Pfam" id="PF04377">
    <property type="entry name" value="ATE_C"/>
    <property type="match status" value="1"/>
</dbReference>
<reference evidence="7 8" key="1">
    <citation type="journal article" date="2013" name="Genome Announc.">
        <title>Draft Genome Sequence of Methylophaga lonarensis MPLT, a Haloalkaliphilic (Non-Methane-Utilizing) Methylotroph.</title>
        <authorList>
            <person name="Shetty S.A."/>
            <person name="Marathe N.P."/>
            <person name="Munot H."/>
            <person name="Antony C.P."/>
            <person name="Dhotre D.P."/>
            <person name="Murrell J.C."/>
            <person name="Shouche Y.S."/>
        </authorList>
    </citation>
    <scope>NUCLEOTIDE SEQUENCE [LARGE SCALE GENOMIC DNA]</scope>
    <source>
        <strain evidence="7 8">MPL</strain>
    </source>
</reference>
<dbReference type="NCBIfam" id="NF002342">
    <property type="entry name" value="PRK01305.1-3"/>
    <property type="match status" value="1"/>
</dbReference>
<dbReference type="RefSeq" id="WP_009726410.1">
    <property type="nucleotide sequence ID" value="NZ_APHR01000035.1"/>
</dbReference>
<comment type="catalytic activity">
    <reaction evidence="4">
        <text>N-terminal L-aspartyl-[protein] + L-leucyl-tRNA(Leu) = N-terminal L-leucyl-L-aspartyl-[protein] + tRNA(Leu) + H(+)</text>
        <dbReference type="Rhea" id="RHEA:50420"/>
        <dbReference type="Rhea" id="RHEA-COMP:9613"/>
        <dbReference type="Rhea" id="RHEA-COMP:9622"/>
        <dbReference type="Rhea" id="RHEA-COMP:12669"/>
        <dbReference type="Rhea" id="RHEA-COMP:12674"/>
        <dbReference type="ChEBI" id="CHEBI:15378"/>
        <dbReference type="ChEBI" id="CHEBI:64720"/>
        <dbReference type="ChEBI" id="CHEBI:78442"/>
        <dbReference type="ChEBI" id="CHEBI:78494"/>
        <dbReference type="ChEBI" id="CHEBI:133042"/>
        <dbReference type="EC" id="2.3.2.29"/>
    </reaction>
</comment>